<keyword evidence="1" id="KW-0812">Transmembrane</keyword>
<dbReference type="HOGENOM" id="CLU_1794727_0_0_10"/>
<dbReference type="EMBL" id="AGEK01000016">
    <property type="protein sequence ID" value="EHO72968.1"/>
    <property type="molecule type" value="Genomic_DNA"/>
</dbReference>
<dbReference type="RefSeq" id="WP_008564292.1">
    <property type="nucleotide sequence ID" value="NZ_JH594501.1"/>
</dbReference>
<sequence>MFRDLLTHIFGLFFVHIGACLRWLYHEIKGRERYSYHAFITDSPLLDGVKKFYQEAFEDWKRQQNERNARAKTLLNARQQRIFNALKTEGYGREEAIEAMISAGDITLTDTDVFPRNPEYFTNRGFDALIGLLFCLMIVVFYCYIC</sequence>
<protein>
    <submittedName>
        <fullName evidence="2">Uncharacterized protein</fullName>
    </submittedName>
</protein>
<dbReference type="Proteomes" id="UP000003167">
    <property type="component" value="Unassembled WGS sequence"/>
</dbReference>
<feature type="transmembrane region" description="Helical" evidence="1">
    <location>
        <begin position="126"/>
        <end position="145"/>
    </location>
</feature>
<dbReference type="AlphaFoldDB" id="H1HK67"/>
<evidence type="ECO:0000313" key="3">
    <source>
        <dbReference type="Proteomes" id="UP000003167"/>
    </source>
</evidence>
<keyword evidence="1" id="KW-0472">Membrane</keyword>
<organism evidence="2 3">
    <name type="scientific">Segatella maculosa OT 289</name>
    <dbReference type="NCBI Taxonomy" id="999422"/>
    <lineage>
        <taxon>Bacteria</taxon>
        <taxon>Pseudomonadati</taxon>
        <taxon>Bacteroidota</taxon>
        <taxon>Bacteroidia</taxon>
        <taxon>Bacteroidales</taxon>
        <taxon>Prevotellaceae</taxon>
        <taxon>Segatella</taxon>
    </lineage>
</organism>
<dbReference type="PATRIC" id="fig|999422.3.peg.564"/>
<accession>H1HK67</accession>
<dbReference type="OrthoDB" id="1071003at2"/>
<proteinExistence type="predicted"/>
<comment type="caution">
    <text evidence="2">The sequence shown here is derived from an EMBL/GenBank/DDBJ whole genome shotgun (WGS) entry which is preliminary data.</text>
</comment>
<gene>
    <name evidence="2" type="ORF">HMPREF9944_00561</name>
</gene>
<keyword evidence="1" id="KW-1133">Transmembrane helix</keyword>
<feature type="transmembrane region" description="Helical" evidence="1">
    <location>
        <begin position="6"/>
        <end position="25"/>
    </location>
</feature>
<evidence type="ECO:0000313" key="2">
    <source>
        <dbReference type="EMBL" id="EHO72968.1"/>
    </source>
</evidence>
<keyword evidence="3" id="KW-1185">Reference proteome</keyword>
<dbReference type="STRING" id="999422.HMPREF9944_00561"/>
<reference evidence="2 3" key="1">
    <citation type="submission" date="2011-12" db="EMBL/GenBank/DDBJ databases">
        <title>The Genome Sequence of Prevotella maculosa OT 289.</title>
        <authorList>
            <consortium name="The Broad Institute Genome Sequencing Platform"/>
            <person name="Earl A."/>
            <person name="Ward D."/>
            <person name="Feldgarden M."/>
            <person name="Gevers D."/>
            <person name="Izard J."/>
            <person name="Blanton J.M."/>
            <person name="Mathney J."/>
            <person name="Tanner A.C."/>
            <person name="Dewhirst F.E."/>
            <person name="Young S.K."/>
            <person name="Zeng Q."/>
            <person name="Gargeya S."/>
            <person name="Fitzgerald M."/>
            <person name="Haas B."/>
            <person name="Abouelleil A."/>
            <person name="Alvarado L."/>
            <person name="Arachchi H.M."/>
            <person name="Berlin A."/>
            <person name="Chapman S.B."/>
            <person name="Gearin G."/>
            <person name="Goldberg J."/>
            <person name="Griggs A."/>
            <person name="Gujja S."/>
            <person name="Hansen M."/>
            <person name="Heiman D."/>
            <person name="Howarth C."/>
            <person name="Larimer J."/>
            <person name="Lui A."/>
            <person name="MacDonald P.J.P."/>
            <person name="McCowen C."/>
            <person name="Montmayeur A."/>
            <person name="Murphy C."/>
            <person name="Neiman D."/>
            <person name="Pearson M."/>
            <person name="Priest M."/>
            <person name="Roberts A."/>
            <person name="Saif S."/>
            <person name="Shea T."/>
            <person name="Sisk P."/>
            <person name="Stolte C."/>
            <person name="Sykes S."/>
            <person name="Wortman J."/>
            <person name="Nusbaum C."/>
            <person name="Birren B."/>
        </authorList>
    </citation>
    <scope>NUCLEOTIDE SEQUENCE [LARGE SCALE GENOMIC DNA]</scope>
    <source>
        <strain evidence="2 3">OT 289</strain>
    </source>
</reference>
<name>H1HK67_9BACT</name>
<evidence type="ECO:0000256" key="1">
    <source>
        <dbReference type="SAM" id="Phobius"/>
    </source>
</evidence>